<evidence type="ECO:0000313" key="1">
    <source>
        <dbReference type="EMBL" id="JAH04780.1"/>
    </source>
</evidence>
<protein>
    <submittedName>
        <fullName evidence="1">Uncharacterized protein</fullName>
    </submittedName>
</protein>
<reference evidence="1" key="1">
    <citation type="submission" date="2014-11" db="EMBL/GenBank/DDBJ databases">
        <authorList>
            <person name="Amaro Gonzalez C."/>
        </authorList>
    </citation>
    <scope>NUCLEOTIDE SEQUENCE</scope>
</reference>
<reference evidence="1" key="2">
    <citation type="journal article" date="2015" name="Fish Shellfish Immunol.">
        <title>Early steps in the European eel (Anguilla anguilla)-Vibrio vulnificus interaction in the gills: Role of the RtxA13 toxin.</title>
        <authorList>
            <person name="Callol A."/>
            <person name="Pajuelo D."/>
            <person name="Ebbesson L."/>
            <person name="Teles M."/>
            <person name="MacKenzie S."/>
            <person name="Amaro C."/>
        </authorList>
    </citation>
    <scope>NUCLEOTIDE SEQUENCE</scope>
</reference>
<dbReference type="EMBL" id="GBXM01103797">
    <property type="protein sequence ID" value="JAH04780.1"/>
    <property type="molecule type" value="Transcribed_RNA"/>
</dbReference>
<dbReference type="AlphaFoldDB" id="A0A0E9PL35"/>
<sequence length="44" mass="4908">MSTPWQLFDYNNLPEGGNTSIWAKVSVQQTTPNLFRVLQIPTGG</sequence>
<organism evidence="1">
    <name type="scientific">Anguilla anguilla</name>
    <name type="common">European freshwater eel</name>
    <name type="synonym">Muraena anguilla</name>
    <dbReference type="NCBI Taxonomy" id="7936"/>
    <lineage>
        <taxon>Eukaryota</taxon>
        <taxon>Metazoa</taxon>
        <taxon>Chordata</taxon>
        <taxon>Craniata</taxon>
        <taxon>Vertebrata</taxon>
        <taxon>Euteleostomi</taxon>
        <taxon>Actinopterygii</taxon>
        <taxon>Neopterygii</taxon>
        <taxon>Teleostei</taxon>
        <taxon>Anguilliformes</taxon>
        <taxon>Anguillidae</taxon>
        <taxon>Anguilla</taxon>
    </lineage>
</organism>
<accession>A0A0E9PL35</accession>
<proteinExistence type="predicted"/>
<name>A0A0E9PL35_ANGAN</name>